<protein>
    <submittedName>
        <fullName evidence="4">Uncharacterized protein</fullName>
    </submittedName>
</protein>
<dbReference type="GO" id="GO:0006325">
    <property type="term" value="P:chromatin organization"/>
    <property type="evidence" value="ECO:0007669"/>
    <property type="project" value="InterPro"/>
</dbReference>
<sequence>MALARGSQLEMKLNSCETISSEGDSTLWIEYGMFCYAVHAFCSRLLKQETTNLSLQMFDMLENRKDKFLNTSYRCFNSANEAWLTLTSKHEDVQDERLPILYSSPQYYSVEALEIYYRVHSTILKILEVYEEKSLDNTTINILKIYVERMAESPFMSARLNVSFSSDATPIQRRSALATPPLCLSLVLYNFNRQPNVLDRLSVGIVYSGAKVGRRGYFKNLLAHALGLNFATDSLSNGEGGRRMSQRDIPSRVLNEPPNANAQLPLHAPIHSSKSVPSLNSACEYILFFAFDFSSESCLKCKEDEGHAATVNGHGHTSYVCLSKLVSRPTHLRLDTSTASVSSHSVAGGRSGRQQFEGRARRTGSITSSSTPTTRRRPPERGSSFAVMSQTYRSTPVAASSSTPSHILHNRTRVT</sequence>
<dbReference type="Proteomes" id="UP001367676">
    <property type="component" value="Unassembled WGS sequence"/>
</dbReference>
<dbReference type="PANTHER" id="PTHR15502:SF7">
    <property type="entry name" value="CALCINEURIN-BINDING PROTEIN CABIN-1"/>
    <property type="match status" value="1"/>
</dbReference>
<dbReference type="GO" id="GO:0031491">
    <property type="term" value="F:nucleosome binding"/>
    <property type="evidence" value="ECO:0007669"/>
    <property type="project" value="TreeGrafter"/>
</dbReference>
<organism evidence="4 5">
    <name type="scientific">Parthenolecanium corni</name>
    <dbReference type="NCBI Taxonomy" id="536013"/>
    <lineage>
        <taxon>Eukaryota</taxon>
        <taxon>Metazoa</taxon>
        <taxon>Ecdysozoa</taxon>
        <taxon>Arthropoda</taxon>
        <taxon>Hexapoda</taxon>
        <taxon>Insecta</taxon>
        <taxon>Pterygota</taxon>
        <taxon>Neoptera</taxon>
        <taxon>Paraneoptera</taxon>
        <taxon>Hemiptera</taxon>
        <taxon>Sternorrhyncha</taxon>
        <taxon>Coccoidea</taxon>
        <taxon>Coccidae</taxon>
        <taxon>Parthenolecanium</taxon>
    </lineage>
</organism>
<feature type="compositionally biased region" description="Low complexity" evidence="3">
    <location>
        <begin position="336"/>
        <end position="348"/>
    </location>
</feature>
<comment type="caution">
    <text evidence="4">The sequence shown here is derived from an EMBL/GenBank/DDBJ whole genome shotgun (WGS) entry which is preliminary data.</text>
</comment>
<evidence type="ECO:0000256" key="3">
    <source>
        <dbReference type="SAM" id="MobiDB-lite"/>
    </source>
</evidence>
<evidence type="ECO:0000256" key="2">
    <source>
        <dbReference type="ARBA" id="ARBA00023242"/>
    </source>
</evidence>
<evidence type="ECO:0000313" key="5">
    <source>
        <dbReference type="Proteomes" id="UP001367676"/>
    </source>
</evidence>
<gene>
    <name evidence="4" type="ORF">V9T40_007899</name>
</gene>
<feature type="compositionally biased region" description="Low complexity" evidence="3">
    <location>
        <begin position="394"/>
        <end position="405"/>
    </location>
</feature>
<dbReference type="GO" id="GO:0005634">
    <property type="term" value="C:nucleus"/>
    <property type="evidence" value="ECO:0007669"/>
    <property type="project" value="UniProtKB-SubCell"/>
</dbReference>
<dbReference type="EMBL" id="JBBCAQ010000008">
    <property type="protein sequence ID" value="KAK7602310.1"/>
    <property type="molecule type" value="Genomic_DNA"/>
</dbReference>
<accession>A0AAN9TNE1</accession>
<reference evidence="4 5" key="1">
    <citation type="submission" date="2024-03" db="EMBL/GenBank/DDBJ databases">
        <title>Adaptation during the transition from Ophiocordyceps entomopathogen to insect associate is accompanied by gene loss and intensified selection.</title>
        <authorList>
            <person name="Ward C.M."/>
            <person name="Onetto C.A."/>
            <person name="Borneman A.R."/>
        </authorList>
    </citation>
    <scope>NUCLEOTIDE SEQUENCE [LARGE SCALE GENOMIC DNA]</scope>
    <source>
        <strain evidence="4">AWRI1</strain>
        <tissue evidence="4">Single Adult Female</tissue>
    </source>
</reference>
<evidence type="ECO:0000313" key="4">
    <source>
        <dbReference type="EMBL" id="KAK7602310.1"/>
    </source>
</evidence>
<comment type="subcellular location">
    <subcellularLocation>
        <location evidence="1">Nucleus</location>
    </subcellularLocation>
</comment>
<proteinExistence type="predicted"/>
<feature type="compositionally biased region" description="Low complexity" evidence="3">
    <location>
        <begin position="363"/>
        <end position="373"/>
    </location>
</feature>
<keyword evidence="5" id="KW-1185">Reference proteome</keyword>
<dbReference type="AlphaFoldDB" id="A0AAN9TNE1"/>
<keyword evidence="2" id="KW-0539">Nucleus</keyword>
<dbReference type="PANTHER" id="PTHR15502">
    <property type="entry name" value="CALCINEURIN-BINDING PROTEIN CABIN 1-RELATED"/>
    <property type="match status" value="1"/>
</dbReference>
<name>A0AAN9TNE1_9HEMI</name>
<dbReference type="InterPro" id="IPR033053">
    <property type="entry name" value="Hir3/CABIN1"/>
</dbReference>
<evidence type="ECO:0000256" key="1">
    <source>
        <dbReference type="ARBA" id="ARBA00004123"/>
    </source>
</evidence>
<feature type="region of interest" description="Disordered" evidence="3">
    <location>
        <begin position="336"/>
        <end position="415"/>
    </location>
</feature>